<keyword evidence="5" id="KW-1185">Reference proteome</keyword>
<feature type="domain" description="Outer membrane channel protein CpnT-like N-terminal" evidence="3">
    <location>
        <begin position="18"/>
        <end position="110"/>
    </location>
</feature>
<dbReference type="GO" id="GO:0004549">
    <property type="term" value="F:tRNA-specific ribonuclease activity"/>
    <property type="evidence" value="ECO:0007669"/>
    <property type="project" value="InterPro"/>
</dbReference>
<evidence type="ECO:0000259" key="2">
    <source>
        <dbReference type="Pfam" id="PF18451"/>
    </source>
</evidence>
<evidence type="ECO:0008006" key="6">
    <source>
        <dbReference type="Google" id="ProtNLM"/>
    </source>
</evidence>
<dbReference type="InterPro" id="IPR040559">
    <property type="entry name" value="CdiA_C"/>
</dbReference>
<dbReference type="RefSeq" id="WP_075130913.1">
    <property type="nucleotide sequence ID" value="NZ_MSIF01000001.1"/>
</dbReference>
<accession>A0A7Z0WRD5</accession>
<comment type="caution">
    <text evidence="4">The sequence shown here is derived from an EMBL/GenBank/DDBJ whole genome shotgun (WGS) entry which is preliminary data.</text>
</comment>
<dbReference type="OrthoDB" id="5524878at2"/>
<dbReference type="AlphaFoldDB" id="A0A7Z0WRD5"/>
<protein>
    <recommendedName>
        <fullName evidence="6">tRNA nuclease CdiA C-terminal domain-containing protein</fullName>
    </recommendedName>
</protein>
<dbReference type="Proteomes" id="UP000185696">
    <property type="component" value="Unassembled WGS sequence"/>
</dbReference>
<evidence type="ECO:0000256" key="1">
    <source>
        <dbReference type="SAM" id="MobiDB-lite"/>
    </source>
</evidence>
<dbReference type="EMBL" id="MSIF01000001">
    <property type="protein sequence ID" value="OLF13965.1"/>
    <property type="molecule type" value="Genomic_DNA"/>
</dbReference>
<dbReference type="Pfam" id="PF25547">
    <property type="entry name" value="WXG100_2"/>
    <property type="match status" value="1"/>
</dbReference>
<feature type="compositionally biased region" description="Basic and acidic residues" evidence="1">
    <location>
        <begin position="221"/>
        <end position="235"/>
    </location>
</feature>
<sequence>MTVTLPPELADLLGRTGHRWPDGNEDHLLTMADGWRALGATLDSTRTSHRTSASAVLDHNNGPAVSAYGEWTRKYDDLLLRLVELCARVEALLLAIARSLLAAKKAILDALKNLARAIEQAKRGIRNVPVIGPGIAEILEEVIQPLVEAARTVIGEILEKLSALVVEVVVPRLTAFIEQVKTLIQDLRKLIKDESGADWPTPPSNDPNPENRPTGKPATWRSKDDPSTKRGRKLENEAAVTLAQAGYDVEQGPTVPGTKKPDYRIEGKIFDCASPTSPDAYSIWSNIKKKKVERGQADRMIINIDDPAAEVSVEELRRQFQQHPIAGLKEVKVIGRGGAVIDIYP</sequence>
<gene>
    <name evidence="4" type="ORF">BLA60_01950</name>
</gene>
<dbReference type="CDD" id="cd13442">
    <property type="entry name" value="CDI_toxin_Bp1026b-like"/>
    <property type="match status" value="1"/>
</dbReference>
<evidence type="ECO:0000313" key="5">
    <source>
        <dbReference type="Proteomes" id="UP000185696"/>
    </source>
</evidence>
<dbReference type="InterPro" id="IPR057746">
    <property type="entry name" value="CpnT-like_N"/>
</dbReference>
<organism evidence="4 5">
    <name type="scientific">Actinophytocola xinjiangensis</name>
    <dbReference type="NCBI Taxonomy" id="485602"/>
    <lineage>
        <taxon>Bacteria</taxon>
        <taxon>Bacillati</taxon>
        <taxon>Actinomycetota</taxon>
        <taxon>Actinomycetes</taxon>
        <taxon>Pseudonocardiales</taxon>
        <taxon>Pseudonocardiaceae</taxon>
    </lineage>
</organism>
<evidence type="ECO:0000313" key="4">
    <source>
        <dbReference type="EMBL" id="OLF13965.1"/>
    </source>
</evidence>
<feature type="domain" description="tRNA nuclease CdiA C-terminal" evidence="2">
    <location>
        <begin position="259"/>
        <end position="339"/>
    </location>
</feature>
<evidence type="ECO:0000259" key="3">
    <source>
        <dbReference type="Pfam" id="PF25547"/>
    </source>
</evidence>
<dbReference type="Gene3D" id="3.40.1350.120">
    <property type="match status" value="1"/>
</dbReference>
<dbReference type="InterPro" id="IPR033806">
    <property type="entry name" value="CDI_toxin_Bp1026b-like"/>
</dbReference>
<proteinExistence type="predicted"/>
<feature type="region of interest" description="Disordered" evidence="1">
    <location>
        <begin position="194"/>
        <end position="235"/>
    </location>
</feature>
<reference evidence="4 5" key="1">
    <citation type="submission" date="2016-12" db="EMBL/GenBank/DDBJ databases">
        <title>The draft genome sequence of Actinophytocola xinjiangensis.</title>
        <authorList>
            <person name="Wang W."/>
            <person name="Yuan L."/>
        </authorList>
    </citation>
    <scope>NUCLEOTIDE SEQUENCE [LARGE SCALE GENOMIC DNA]</scope>
    <source>
        <strain evidence="4 5">CGMCC 4.4663</strain>
    </source>
</reference>
<name>A0A7Z0WRD5_9PSEU</name>
<dbReference type="Pfam" id="PF18451">
    <property type="entry name" value="CdiA_C"/>
    <property type="match status" value="1"/>
</dbReference>